<proteinExistence type="inferred from homology"/>
<evidence type="ECO:0000256" key="9">
    <source>
        <dbReference type="RuleBase" id="RU003345"/>
    </source>
</evidence>
<feature type="active site" evidence="8">
    <location>
        <position position="285"/>
    </location>
</feature>
<dbReference type="InterPro" id="IPR050485">
    <property type="entry name" value="Proline_metab_enzyme"/>
</dbReference>
<dbReference type="PROSITE" id="PS00070">
    <property type="entry name" value="ALDEHYDE_DEHYDR_CYS"/>
    <property type="match status" value="1"/>
</dbReference>
<evidence type="ECO:0000259" key="10">
    <source>
        <dbReference type="Pfam" id="PF00171"/>
    </source>
</evidence>
<dbReference type="OrthoDB" id="9762913at2"/>
<evidence type="ECO:0000256" key="2">
    <source>
        <dbReference type="ARBA" id="ARBA00012884"/>
    </source>
</evidence>
<gene>
    <name evidence="11" type="ORF">SAMN05444972_10547</name>
</gene>
<feature type="domain" description="Aldehyde dehydrogenase" evidence="10">
    <location>
        <begin position="50"/>
        <end position="509"/>
    </location>
</feature>
<name>A0A1I6RF69_9BACL</name>
<dbReference type="InterPro" id="IPR016160">
    <property type="entry name" value="Ald_DH_CS_CYS"/>
</dbReference>
<dbReference type="Gene3D" id="3.40.605.10">
    <property type="entry name" value="Aldehyde Dehydrogenase, Chain A, domain 1"/>
    <property type="match status" value="1"/>
</dbReference>
<comment type="similarity">
    <text evidence="6">Belongs to the aldehyde dehydrogenase family. RocA subfamily.</text>
</comment>
<comment type="catalytic activity">
    <reaction evidence="5">
        <text>L-glutamate 5-semialdehyde + NAD(+) + H2O = L-glutamate + NADH + 2 H(+)</text>
        <dbReference type="Rhea" id="RHEA:30235"/>
        <dbReference type="ChEBI" id="CHEBI:15377"/>
        <dbReference type="ChEBI" id="CHEBI:15378"/>
        <dbReference type="ChEBI" id="CHEBI:29985"/>
        <dbReference type="ChEBI" id="CHEBI:57540"/>
        <dbReference type="ChEBI" id="CHEBI:57945"/>
        <dbReference type="ChEBI" id="CHEBI:58066"/>
        <dbReference type="EC" id="1.2.1.88"/>
    </reaction>
</comment>
<evidence type="ECO:0000256" key="6">
    <source>
        <dbReference type="ARBA" id="ARBA00061617"/>
    </source>
</evidence>
<keyword evidence="3 9" id="KW-0560">Oxidoreductase</keyword>
<dbReference type="NCBIfam" id="TIGR01237">
    <property type="entry name" value="D1pyr5carbox2"/>
    <property type="match status" value="1"/>
</dbReference>
<dbReference type="InterPro" id="IPR016163">
    <property type="entry name" value="Ald_DH_C"/>
</dbReference>
<dbReference type="PANTHER" id="PTHR42862">
    <property type="entry name" value="DELTA-1-PYRROLINE-5-CARBOXYLATE DEHYDROGENASE 1, ISOFORM A-RELATED"/>
    <property type="match status" value="1"/>
</dbReference>
<organism evidence="11 12">
    <name type="scientific">Marininema halotolerans</name>
    <dbReference type="NCBI Taxonomy" id="1155944"/>
    <lineage>
        <taxon>Bacteria</taxon>
        <taxon>Bacillati</taxon>
        <taxon>Bacillota</taxon>
        <taxon>Bacilli</taxon>
        <taxon>Bacillales</taxon>
        <taxon>Thermoactinomycetaceae</taxon>
        <taxon>Marininema</taxon>
    </lineage>
</organism>
<dbReference type="GO" id="GO:0009898">
    <property type="term" value="C:cytoplasmic side of plasma membrane"/>
    <property type="evidence" value="ECO:0007669"/>
    <property type="project" value="TreeGrafter"/>
</dbReference>
<dbReference type="InterPro" id="IPR029510">
    <property type="entry name" value="Ald_DH_CS_GLU"/>
</dbReference>
<evidence type="ECO:0000313" key="12">
    <source>
        <dbReference type="Proteomes" id="UP000198660"/>
    </source>
</evidence>
<dbReference type="InterPro" id="IPR005932">
    <property type="entry name" value="RocA"/>
</dbReference>
<accession>A0A1I6RF69</accession>
<evidence type="ECO:0000256" key="7">
    <source>
        <dbReference type="NCBIfam" id="TIGR01237"/>
    </source>
</evidence>
<dbReference type="Gene3D" id="3.40.309.10">
    <property type="entry name" value="Aldehyde Dehydrogenase, Chain A, domain 2"/>
    <property type="match status" value="1"/>
</dbReference>
<keyword evidence="12" id="KW-1185">Reference proteome</keyword>
<sequence>MIPYKNDDWTDFSVSENHESMKEALAKIEGELGREFPLIIGGERIVTEDKLVSVNPYQKDQIIGKVSKADQELAEKAIQSAYKAFDHWRKWPAHMRADILFKSAAIIRRRRHEFSAAMVYESGKNWFEADADTSEAVDFLEFYGRQMLELDQGKTVISRQDEKNRYFYQPMGVGFIVPPWNFPFAIMVGTTVSALVTGNTAVLKPSEKTPVVAARFVEVLEEAGLPKDVLQFIPGDPKVIGDYIVDHPLIRFINFTGSRATGTRIYERAAKVHPGQKWLKSVVAEMGGKDTILVDRDADLDLAARSIVSASFGFSGQKCSACSRAVLHQDIYDEVLARVIELSKKLKVGNPADHDTDMGPVIDDIQFRRIREYIAIGKEEGELVLGGETDDSHGFMIQPTIIAGVKPDARIMLEEVFGPLLAVAKAKDFDEMLAIANNTDYALTGALLTRNREHIDRARQDFHVGNLYFNRGCTGSIVGVHPFGGFNMSGTDAKAGGPDYLLNFLLAKTTTENL</sequence>
<dbReference type="FunFam" id="3.40.605.10:FF:000045">
    <property type="entry name" value="1-pyrroline-5-carboxylate dehydrogenase 1"/>
    <property type="match status" value="1"/>
</dbReference>
<dbReference type="InterPro" id="IPR016162">
    <property type="entry name" value="Ald_DH_N"/>
</dbReference>
<dbReference type="GO" id="GO:0004657">
    <property type="term" value="F:proline dehydrogenase activity"/>
    <property type="evidence" value="ECO:0007669"/>
    <property type="project" value="UniProtKB-ARBA"/>
</dbReference>
<evidence type="ECO:0000256" key="4">
    <source>
        <dbReference type="ARBA" id="ARBA00023027"/>
    </source>
</evidence>
<dbReference type="GO" id="GO:0010133">
    <property type="term" value="P:L-proline catabolic process to L-glutamate"/>
    <property type="evidence" value="ECO:0007669"/>
    <property type="project" value="TreeGrafter"/>
</dbReference>
<keyword evidence="4" id="KW-0520">NAD</keyword>
<dbReference type="EMBL" id="FPAA01000005">
    <property type="protein sequence ID" value="SFS63305.1"/>
    <property type="molecule type" value="Genomic_DNA"/>
</dbReference>
<protein>
    <recommendedName>
        <fullName evidence="2 7">L-glutamate gamma-semialdehyde dehydrogenase</fullName>
        <ecNumber evidence="2 7">1.2.1.88</ecNumber>
    </recommendedName>
</protein>
<dbReference type="InterPro" id="IPR016161">
    <property type="entry name" value="Ald_DH/histidinol_DH"/>
</dbReference>
<dbReference type="FunFam" id="3.40.309.10:FF:000005">
    <property type="entry name" value="1-pyrroline-5-carboxylate dehydrogenase 1"/>
    <property type="match status" value="1"/>
</dbReference>
<dbReference type="AlphaFoldDB" id="A0A1I6RF69"/>
<dbReference type="SUPFAM" id="SSF53720">
    <property type="entry name" value="ALDH-like"/>
    <property type="match status" value="1"/>
</dbReference>
<dbReference type="NCBIfam" id="NF002852">
    <property type="entry name" value="PRK03137.1"/>
    <property type="match status" value="1"/>
</dbReference>
<dbReference type="CDD" id="cd07124">
    <property type="entry name" value="ALDH_PutA-P5CDH-RocA"/>
    <property type="match status" value="1"/>
</dbReference>
<dbReference type="PANTHER" id="PTHR42862:SF1">
    <property type="entry name" value="DELTA-1-PYRROLINE-5-CARBOXYLATE DEHYDROGENASE 2, ISOFORM A-RELATED"/>
    <property type="match status" value="1"/>
</dbReference>
<evidence type="ECO:0000256" key="8">
    <source>
        <dbReference type="PROSITE-ProRule" id="PRU10007"/>
    </source>
</evidence>
<evidence type="ECO:0000313" key="11">
    <source>
        <dbReference type="EMBL" id="SFS63305.1"/>
    </source>
</evidence>
<dbReference type="PROSITE" id="PS00687">
    <property type="entry name" value="ALDEHYDE_DEHYDR_GLU"/>
    <property type="match status" value="1"/>
</dbReference>
<evidence type="ECO:0000256" key="5">
    <source>
        <dbReference type="ARBA" id="ARBA00048142"/>
    </source>
</evidence>
<comment type="pathway">
    <text evidence="1">Amino-acid degradation; L-proline degradation into L-glutamate; L-glutamate from L-proline: step 2/2.</text>
</comment>
<dbReference type="Pfam" id="PF00171">
    <property type="entry name" value="Aldedh"/>
    <property type="match status" value="1"/>
</dbReference>
<evidence type="ECO:0000256" key="1">
    <source>
        <dbReference type="ARBA" id="ARBA00004786"/>
    </source>
</evidence>
<dbReference type="EC" id="1.2.1.88" evidence="2 7"/>
<reference evidence="12" key="1">
    <citation type="submission" date="2016-10" db="EMBL/GenBank/DDBJ databases">
        <authorList>
            <person name="Varghese N."/>
            <person name="Submissions S."/>
        </authorList>
    </citation>
    <scope>NUCLEOTIDE SEQUENCE [LARGE SCALE GENOMIC DNA]</scope>
    <source>
        <strain evidence="12">DSM 45789</strain>
    </source>
</reference>
<dbReference type="InterPro" id="IPR015590">
    <property type="entry name" value="Aldehyde_DH_dom"/>
</dbReference>
<dbReference type="GO" id="GO:0003842">
    <property type="term" value="F:L-glutamate gamma-semialdehyde dehydrogenase activity"/>
    <property type="evidence" value="ECO:0007669"/>
    <property type="project" value="UniProtKB-UniRule"/>
</dbReference>
<dbReference type="Proteomes" id="UP000198660">
    <property type="component" value="Unassembled WGS sequence"/>
</dbReference>
<evidence type="ECO:0000256" key="3">
    <source>
        <dbReference type="ARBA" id="ARBA00023002"/>
    </source>
</evidence>